<evidence type="ECO:0000313" key="3">
    <source>
        <dbReference type="Proteomes" id="UP000297866"/>
    </source>
</evidence>
<dbReference type="InterPro" id="IPR051781">
    <property type="entry name" value="Metallo-dep_Hydrolase"/>
</dbReference>
<feature type="domain" description="Amidohydrolase-related" evidence="1">
    <location>
        <begin position="57"/>
        <end position="408"/>
    </location>
</feature>
<proteinExistence type="predicted"/>
<gene>
    <name evidence="2" type="ORF">E3O23_00565</name>
</gene>
<dbReference type="Gene3D" id="3.20.20.140">
    <property type="entry name" value="Metal-dependent hydrolases"/>
    <property type="match status" value="1"/>
</dbReference>
<sequence>MDSVQWLRCGTLIDGSGEPPCTDVAVGIRDGRISAVIPWDNVPEAERNAATDLSGSTVTPGFIDAHVHLLFTCDVDHEATRARFESSSTAELSIVGSRNAQEALLGGVTTVRDCGDTRYVVRGLRDAVRAGTLVGPRILTAGAPLTTTGGHLHWCGNAADSPEEIRKAVRTICTEDVDLVKIMSSGGAMTRGSNVLLPQFEVDELRIAVTEAHRFGRPVASHSLNAESIRRSVAAGVDTLEHCYWRDETGRYGDTADLIALLAPTSTSVVVTMAGIARALLPDREPGSPIEQQAAKAASPTGALATDYRWAREVWEAGITLVLASDAGVRFTPFRRFDETLRCGIEGFQVTPAQAVAMATRNAAKALGIDGEVGLVASGYIADLVVLDGTDASERLGEVRSVYRDGRLIVADSRLIVPELIDPARP</sequence>
<dbReference type="PANTHER" id="PTHR43135">
    <property type="entry name" value="ALPHA-D-RIBOSE 1-METHYLPHOSPHONATE 5-TRIPHOSPHATE DIPHOSPHATASE"/>
    <property type="match status" value="1"/>
</dbReference>
<dbReference type="OrthoDB" id="3189065at2"/>
<dbReference type="Gene3D" id="2.30.40.10">
    <property type="entry name" value="Urease, subunit C, domain 1"/>
    <property type="match status" value="1"/>
</dbReference>
<comment type="caution">
    <text evidence="2">The sequence shown here is derived from an EMBL/GenBank/DDBJ whole genome shotgun (WGS) entry which is preliminary data.</text>
</comment>
<organism evidence="2 3">
    <name type="scientific">Cryobacterium tagatosivorans</name>
    <dbReference type="NCBI Taxonomy" id="1259199"/>
    <lineage>
        <taxon>Bacteria</taxon>
        <taxon>Bacillati</taxon>
        <taxon>Actinomycetota</taxon>
        <taxon>Actinomycetes</taxon>
        <taxon>Micrococcales</taxon>
        <taxon>Microbacteriaceae</taxon>
        <taxon>Cryobacterium</taxon>
    </lineage>
</organism>
<dbReference type="SUPFAM" id="SSF51556">
    <property type="entry name" value="Metallo-dependent hydrolases"/>
    <property type="match status" value="1"/>
</dbReference>
<protein>
    <recommendedName>
        <fullName evidence="1">Amidohydrolase-related domain-containing protein</fullName>
    </recommendedName>
</protein>
<dbReference type="SUPFAM" id="SSF51338">
    <property type="entry name" value="Composite domain of metallo-dependent hydrolases"/>
    <property type="match status" value="1"/>
</dbReference>
<dbReference type="InterPro" id="IPR006680">
    <property type="entry name" value="Amidohydro-rel"/>
</dbReference>
<evidence type="ECO:0000259" key="1">
    <source>
        <dbReference type="Pfam" id="PF01979"/>
    </source>
</evidence>
<dbReference type="AlphaFoldDB" id="A0A4R8UHZ7"/>
<dbReference type="GO" id="GO:0016810">
    <property type="term" value="F:hydrolase activity, acting on carbon-nitrogen (but not peptide) bonds"/>
    <property type="evidence" value="ECO:0007669"/>
    <property type="project" value="InterPro"/>
</dbReference>
<dbReference type="InterPro" id="IPR032466">
    <property type="entry name" value="Metal_Hydrolase"/>
</dbReference>
<dbReference type="Pfam" id="PF01979">
    <property type="entry name" value="Amidohydro_1"/>
    <property type="match status" value="1"/>
</dbReference>
<evidence type="ECO:0000313" key="2">
    <source>
        <dbReference type="EMBL" id="TFB56743.1"/>
    </source>
</evidence>
<keyword evidence="3" id="KW-1185">Reference proteome</keyword>
<dbReference type="Proteomes" id="UP000297866">
    <property type="component" value="Unassembled WGS sequence"/>
</dbReference>
<dbReference type="PANTHER" id="PTHR43135:SF3">
    <property type="entry name" value="ALPHA-D-RIBOSE 1-METHYLPHOSPHONATE 5-TRIPHOSPHATE DIPHOSPHATASE"/>
    <property type="match status" value="1"/>
</dbReference>
<reference evidence="2 3" key="1">
    <citation type="submission" date="2019-03" db="EMBL/GenBank/DDBJ databases">
        <title>Genomics of glacier-inhabiting Cryobacterium strains.</title>
        <authorList>
            <person name="Liu Q."/>
            <person name="Xin Y.-H."/>
        </authorList>
    </citation>
    <scope>NUCLEOTIDE SEQUENCE [LARGE SCALE GENOMIC DNA]</scope>
    <source>
        <strain evidence="2 3">Sr47</strain>
    </source>
</reference>
<dbReference type="RefSeq" id="WP_134486746.1">
    <property type="nucleotide sequence ID" value="NZ_SOEZ01000006.1"/>
</dbReference>
<dbReference type="InterPro" id="IPR011059">
    <property type="entry name" value="Metal-dep_hydrolase_composite"/>
</dbReference>
<name>A0A4R8UHZ7_9MICO</name>
<accession>A0A4R8UHZ7</accession>
<dbReference type="EMBL" id="SOEZ01000006">
    <property type="protein sequence ID" value="TFB56743.1"/>
    <property type="molecule type" value="Genomic_DNA"/>
</dbReference>